<comment type="pathway">
    <text evidence="1 6">Cell wall biogenesis; peptidoglycan biosynthesis.</text>
</comment>
<keyword evidence="4 6" id="KW-0573">Peptidoglycan synthesis</keyword>
<feature type="signal peptide" evidence="7">
    <location>
        <begin position="1"/>
        <end position="28"/>
    </location>
</feature>
<feature type="active site" description="Proton donor/acceptor" evidence="6">
    <location>
        <position position="201"/>
    </location>
</feature>
<dbReference type="InterPro" id="IPR005490">
    <property type="entry name" value="LD_TPept_cat_dom"/>
</dbReference>
<dbReference type="Gene3D" id="2.40.440.10">
    <property type="entry name" value="L,D-transpeptidase catalytic domain-like"/>
    <property type="match status" value="1"/>
</dbReference>
<dbReference type="PANTHER" id="PTHR30582">
    <property type="entry name" value="L,D-TRANSPEPTIDASE"/>
    <property type="match status" value="1"/>
</dbReference>
<accession>A0ABW1CQ88</accession>
<keyword evidence="5 6" id="KW-0961">Cell wall biogenesis/degradation</keyword>
<dbReference type="Gene3D" id="1.10.101.10">
    <property type="entry name" value="PGBD-like superfamily/PGBD"/>
    <property type="match status" value="1"/>
</dbReference>
<evidence type="ECO:0000259" key="8">
    <source>
        <dbReference type="PROSITE" id="PS52029"/>
    </source>
</evidence>
<feature type="domain" description="L,D-TPase catalytic" evidence="8">
    <location>
        <begin position="122"/>
        <end position="239"/>
    </location>
</feature>
<evidence type="ECO:0000256" key="2">
    <source>
        <dbReference type="ARBA" id="ARBA00022679"/>
    </source>
</evidence>
<name>A0ABW1CQ88_9ACTN</name>
<organism evidence="9 10">
    <name type="scientific">Nonomuraea insulae</name>
    <dbReference type="NCBI Taxonomy" id="1616787"/>
    <lineage>
        <taxon>Bacteria</taxon>
        <taxon>Bacillati</taxon>
        <taxon>Actinomycetota</taxon>
        <taxon>Actinomycetes</taxon>
        <taxon>Streptosporangiales</taxon>
        <taxon>Streptosporangiaceae</taxon>
        <taxon>Nonomuraea</taxon>
    </lineage>
</organism>
<dbReference type="InterPro" id="IPR036365">
    <property type="entry name" value="PGBD-like_sf"/>
</dbReference>
<gene>
    <name evidence="9" type="ORF">ACFPZ3_23530</name>
</gene>
<dbReference type="Pfam" id="PF03734">
    <property type="entry name" value="YkuD"/>
    <property type="match status" value="1"/>
</dbReference>
<keyword evidence="10" id="KW-1185">Reference proteome</keyword>
<evidence type="ECO:0000256" key="4">
    <source>
        <dbReference type="ARBA" id="ARBA00022984"/>
    </source>
</evidence>
<evidence type="ECO:0000256" key="3">
    <source>
        <dbReference type="ARBA" id="ARBA00022960"/>
    </source>
</evidence>
<feature type="chain" id="PRO_5046281362" evidence="7">
    <location>
        <begin position="29"/>
        <end position="243"/>
    </location>
</feature>
<dbReference type="CDD" id="cd16913">
    <property type="entry name" value="YkuD_like"/>
    <property type="match status" value="1"/>
</dbReference>
<dbReference type="InterPro" id="IPR050979">
    <property type="entry name" value="LD-transpeptidase"/>
</dbReference>
<dbReference type="InterPro" id="IPR036366">
    <property type="entry name" value="PGBDSf"/>
</dbReference>
<keyword evidence="2" id="KW-0808">Transferase</keyword>
<evidence type="ECO:0000256" key="1">
    <source>
        <dbReference type="ARBA" id="ARBA00004752"/>
    </source>
</evidence>
<dbReference type="RefSeq" id="WP_379516362.1">
    <property type="nucleotide sequence ID" value="NZ_JBHSPA010000027.1"/>
</dbReference>
<dbReference type="InterPro" id="IPR038063">
    <property type="entry name" value="Transpep_catalytic_dom"/>
</dbReference>
<proteinExistence type="predicted"/>
<keyword evidence="3 6" id="KW-0133">Cell shape</keyword>
<sequence>MRIKLQRIATLGVAAALAVPIAAFPAEANTETNTETEAAKEQVVLRPGQRGEVVRELQKRLHAAHYYFGRFHGVYDEQTKFAVWALQKSHRLMPKGEIGPKALAALGKQPHRRPLVPNGGADRVEISLRDQLLTVYRKRKPVLISHISTGAEIRYCEDGRCGNAITPVGDFRVMSRAPGWTTGHLGSMFNSLYFTGAIAMHGSTKVPLQPASHGCVRVPIETSKRLFEIVKVGEPVYVRGQIV</sequence>
<comment type="caution">
    <text evidence="9">The sequence shown here is derived from an EMBL/GenBank/DDBJ whole genome shotgun (WGS) entry which is preliminary data.</text>
</comment>
<keyword evidence="7" id="KW-0732">Signal</keyword>
<evidence type="ECO:0000256" key="6">
    <source>
        <dbReference type="PROSITE-ProRule" id="PRU01373"/>
    </source>
</evidence>
<dbReference type="PANTHER" id="PTHR30582:SF2">
    <property type="entry name" value="L,D-TRANSPEPTIDASE YCIB-RELATED"/>
    <property type="match status" value="1"/>
</dbReference>
<dbReference type="Proteomes" id="UP001596058">
    <property type="component" value="Unassembled WGS sequence"/>
</dbReference>
<dbReference type="SUPFAM" id="SSF141523">
    <property type="entry name" value="L,D-transpeptidase catalytic domain-like"/>
    <property type="match status" value="1"/>
</dbReference>
<feature type="active site" description="Nucleophile" evidence="6">
    <location>
        <position position="215"/>
    </location>
</feature>
<dbReference type="InterPro" id="IPR002477">
    <property type="entry name" value="Peptidoglycan-bd-like"/>
</dbReference>
<evidence type="ECO:0000256" key="7">
    <source>
        <dbReference type="SAM" id="SignalP"/>
    </source>
</evidence>
<dbReference type="PROSITE" id="PS52029">
    <property type="entry name" value="LD_TPASE"/>
    <property type="match status" value="1"/>
</dbReference>
<dbReference type="EMBL" id="JBHSPA010000027">
    <property type="protein sequence ID" value="MFC5826855.1"/>
    <property type="molecule type" value="Genomic_DNA"/>
</dbReference>
<reference evidence="10" key="1">
    <citation type="journal article" date="2019" name="Int. J. Syst. Evol. Microbiol.">
        <title>The Global Catalogue of Microorganisms (GCM) 10K type strain sequencing project: providing services to taxonomists for standard genome sequencing and annotation.</title>
        <authorList>
            <consortium name="The Broad Institute Genomics Platform"/>
            <consortium name="The Broad Institute Genome Sequencing Center for Infectious Disease"/>
            <person name="Wu L."/>
            <person name="Ma J."/>
        </authorList>
    </citation>
    <scope>NUCLEOTIDE SEQUENCE [LARGE SCALE GENOMIC DNA]</scope>
    <source>
        <strain evidence="10">CCUG 53903</strain>
    </source>
</reference>
<evidence type="ECO:0000313" key="10">
    <source>
        <dbReference type="Proteomes" id="UP001596058"/>
    </source>
</evidence>
<evidence type="ECO:0000256" key="5">
    <source>
        <dbReference type="ARBA" id="ARBA00023316"/>
    </source>
</evidence>
<evidence type="ECO:0000313" key="9">
    <source>
        <dbReference type="EMBL" id="MFC5826855.1"/>
    </source>
</evidence>
<dbReference type="Pfam" id="PF01471">
    <property type="entry name" value="PG_binding_1"/>
    <property type="match status" value="1"/>
</dbReference>
<dbReference type="SUPFAM" id="SSF47090">
    <property type="entry name" value="PGBD-like"/>
    <property type="match status" value="1"/>
</dbReference>
<protein>
    <submittedName>
        <fullName evidence="9">L,D-transpeptidase family protein</fullName>
    </submittedName>
</protein>